<dbReference type="Pfam" id="PF09000">
    <property type="entry name" value="Cytotoxic"/>
    <property type="match status" value="1"/>
</dbReference>
<dbReference type="RefSeq" id="WP_183601802.1">
    <property type="nucleotide sequence ID" value="NZ_JACHXK010000009.1"/>
</dbReference>
<evidence type="ECO:0000313" key="2">
    <source>
        <dbReference type="EMBL" id="MBB3111958.1"/>
    </source>
</evidence>
<dbReference type="AlphaFoldDB" id="A0A7W5FP79"/>
<dbReference type="Gene3D" id="3.10.380.10">
    <property type="entry name" value="Colicin E3-like ribonuclease domain"/>
    <property type="match status" value="1"/>
</dbReference>
<accession>A0A7W5FP79</accession>
<name>A0A7W5FP79_9BACL</name>
<protein>
    <recommendedName>
        <fullName evidence="1">Colicin E3-like ribonuclease domain-containing protein</fullName>
    </recommendedName>
</protein>
<dbReference type="SUPFAM" id="SSF63840">
    <property type="entry name" value="Ribonuclease domain of colicin E3"/>
    <property type="match status" value="1"/>
</dbReference>
<organism evidence="2 3">
    <name type="scientific">Paenibacillus phyllosphaerae</name>
    <dbReference type="NCBI Taxonomy" id="274593"/>
    <lineage>
        <taxon>Bacteria</taxon>
        <taxon>Bacillati</taxon>
        <taxon>Bacillota</taxon>
        <taxon>Bacilli</taxon>
        <taxon>Bacillales</taxon>
        <taxon>Paenibacillaceae</taxon>
        <taxon>Paenibacillus</taxon>
    </lineage>
</organism>
<feature type="domain" description="Colicin E3-like ribonuclease" evidence="1">
    <location>
        <begin position="28"/>
        <end position="79"/>
    </location>
</feature>
<keyword evidence="3" id="KW-1185">Reference proteome</keyword>
<evidence type="ECO:0000259" key="1">
    <source>
        <dbReference type="Pfam" id="PF09000"/>
    </source>
</evidence>
<reference evidence="2 3" key="1">
    <citation type="submission" date="2020-08" db="EMBL/GenBank/DDBJ databases">
        <title>Genomic Encyclopedia of Type Strains, Phase III (KMG-III): the genomes of soil and plant-associated and newly described type strains.</title>
        <authorList>
            <person name="Whitman W."/>
        </authorList>
    </citation>
    <scope>NUCLEOTIDE SEQUENCE [LARGE SCALE GENOMIC DNA]</scope>
    <source>
        <strain evidence="2 3">CECT 5862</strain>
    </source>
</reference>
<comment type="caution">
    <text evidence="2">The sequence shown here is derived from an EMBL/GenBank/DDBJ whole genome shotgun (WGS) entry which is preliminary data.</text>
</comment>
<dbReference type="InterPro" id="IPR036725">
    <property type="entry name" value="ColE3_ribonuclease_sf"/>
</dbReference>
<dbReference type="GO" id="GO:0016788">
    <property type="term" value="F:hydrolase activity, acting on ester bonds"/>
    <property type="evidence" value="ECO:0007669"/>
    <property type="project" value="InterPro"/>
</dbReference>
<gene>
    <name evidence="2" type="ORF">FHS18_004026</name>
</gene>
<sequence length="81" mass="9724">MKKDWRLIPAGQYPVLMPLEPTSYFWKKERIYRDAERFYHKDALHGEVEVYDKRGRHIGVMTPEGDWHPKKQAVKGRKITI</sequence>
<dbReference type="GO" id="GO:0003723">
    <property type="term" value="F:RNA binding"/>
    <property type="evidence" value="ECO:0007669"/>
    <property type="project" value="InterPro"/>
</dbReference>
<dbReference type="GO" id="GO:0043022">
    <property type="term" value="F:ribosome binding"/>
    <property type="evidence" value="ECO:0007669"/>
    <property type="project" value="InterPro"/>
</dbReference>
<dbReference type="InterPro" id="IPR009105">
    <property type="entry name" value="Colicin_E3_ribonuclease"/>
</dbReference>
<dbReference type="Proteomes" id="UP000570361">
    <property type="component" value="Unassembled WGS sequence"/>
</dbReference>
<evidence type="ECO:0000313" key="3">
    <source>
        <dbReference type="Proteomes" id="UP000570361"/>
    </source>
</evidence>
<proteinExistence type="predicted"/>
<dbReference type="EMBL" id="JACHXK010000009">
    <property type="protein sequence ID" value="MBB3111958.1"/>
    <property type="molecule type" value="Genomic_DNA"/>
</dbReference>